<comment type="catalytic activity">
    <reaction evidence="11">
        <text>L-alpha-aminoacyl-L-histidine(out) = L-alpha-aminoacyl-L-histidine(in)</text>
        <dbReference type="Rhea" id="RHEA:79375"/>
        <dbReference type="ChEBI" id="CHEBI:229967"/>
    </reaction>
</comment>
<keyword evidence="7" id="KW-0458">Lysosome</keyword>
<evidence type="ECO:0000256" key="12">
    <source>
        <dbReference type="ARBA" id="ARBA00044891"/>
    </source>
</evidence>
<accession>A0A9D4FUW1</accession>
<evidence type="ECO:0000256" key="26">
    <source>
        <dbReference type="SAM" id="Phobius"/>
    </source>
</evidence>
<evidence type="ECO:0000256" key="21">
    <source>
        <dbReference type="ARBA" id="ARBA00044985"/>
    </source>
</evidence>
<dbReference type="GO" id="GO:0022857">
    <property type="term" value="F:transmembrane transporter activity"/>
    <property type="evidence" value="ECO:0007669"/>
    <property type="project" value="InterPro"/>
</dbReference>
<evidence type="ECO:0000256" key="19">
    <source>
        <dbReference type="ARBA" id="ARBA00044919"/>
    </source>
</evidence>
<dbReference type="AlphaFoldDB" id="A0A9D4FUW1"/>
<comment type="catalytic activity">
    <reaction evidence="13">
        <text>L-alpha-aminoacyl-L-lysine(out) = L-alpha-aminoacyl-L-lysine(in)</text>
        <dbReference type="Rhea" id="RHEA:79383"/>
        <dbReference type="ChEBI" id="CHEBI:229966"/>
    </reaction>
</comment>
<evidence type="ECO:0000256" key="5">
    <source>
        <dbReference type="ARBA" id="ARBA00022989"/>
    </source>
</evidence>
<comment type="catalytic activity">
    <reaction evidence="14">
        <text>L-aspartyl-L-lysine(out) = L-aspartyl-L-lysine(in)</text>
        <dbReference type="Rhea" id="RHEA:79411"/>
        <dbReference type="ChEBI" id="CHEBI:229953"/>
    </reaction>
</comment>
<keyword evidence="4 26" id="KW-0812">Transmembrane</keyword>
<evidence type="ECO:0000313" key="28">
    <source>
        <dbReference type="EMBL" id="KAH3803486.1"/>
    </source>
</evidence>
<evidence type="ECO:0000256" key="15">
    <source>
        <dbReference type="ARBA" id="ARBA00044899"/>
    </source>
</evidence>
<feature type="compositionally biased region" description="Basic and acidic residues" evidence="25">
    <location>
        <begin position="23"/>
        <end position="33"/>
    </location>
</feature>
<dbReference type="PANTHER" id="PTHR23512:SF3">
    <property type="entry name" value="MAJOR FACILITATOR SUPERFAMILY DOMAIN-CONTAINING PROTEIN 1"/>
    <property type="match status" value="1"/>
</dbReference>
<feature type="region of interest" description="Disordered" evidence="25">
    <location>
        <begin position="1"/>
        <end position="36"/>
    </location>
</feature>
<keyword evidence="3" id="KW-0813">Transport</keyword>
<dbReference type="PANTHER" id="PTHR23512">
    <property type="entry name" value="MAJOR FACILITATOR SUPERFAMILY DOMAIN-CONTAINING PROTEIN 1"/>
    <property type="match status" value="1"/>
</dbReference>
<evidence type="ECO:0000256" key="7">
    <source>
        <dbReference type="ARBA" id="ARBA00023228"/>
    </source>
</evidence>
<proteinExistence type="inferred from homology"/>
<keyword evidence="29" id="KW-1185">Reference proteome</keyword>
<evidence type="ECO:0000256" key="4">
    <source>
        <dbReference type="ARBA" id="ARBA00022692"/>
    </source>
</evidence>
<feature type="transmembrane region" description="Helical" evidence="26">
    <location>
        <begin position="388"/>
        <end position="410"/>
    </location>
</feature>
<feature type="domain" description="Major facilitator superfamily (MFS) profile" evidence="27">
    <location>
        <begin position="93"/>
        <end position="502"/>
    </location>
</feature>
<dbReference type="InterPro" id="IPR036259">
    <property type="entry name" value="MFS_trans_sf"/>
</dbReference>
<comment type="catalytic activity">
    <reaction evidence="17">
        <text>L-arginyl-glycine(out) = L-arginyl-glycine(in)</text>
        <dbReference type="Rhea" id="RHEA:79391"/>
        <dbReference type="ChEBI" id="CHEBI:229955"/>
    </reaction>
</comment>
<comment type="catalytic activity">
    <reaction evidence="18">
        <text>L-histidyl-L-alpha-amino acid(out) = L-histidyl-L-alpha-amino acid(in)</text>
        <dbReference type="Rhea" id="RHEA:79379"/>
        <dbReference type="ChEBI" id="CHEBI:229964"/>
    </reaction>
</comment>
<comment type="caution">
    <text evidence="28">The sequence shown here is derived from an EMBL/GenBank/DDBJ whole genome shotgun (WGS) entry which is preliminary data.</text>
</comment>
<comment type="catalytic activity">
    <reaction evidence="19">
        <text>L-alanyl-L-lysine(out) = L-alanyl-L-lysine(in)</text>
        <dbReference type="Rhea" id="RHEA:79415"/>
        <dbReference type="ChEBI" id="CHEBI:192470"/>
    </reaction>
</comment>
<keyword evidence="6 26" id="KW-0472">Membrane</keyword>
<feature type="transmembrane region" description="Helical" evidence="26">
    <location>
        <begin position="261"/>
        <end position="283"/>
    </location>
</feature>
<evidence type="ECO:0000256" key="6">
    <source>
        <dbReference type="ARBA" id="ARBA00023136"/>
    </source>
</evidence>
<evidence type="ECO:0000256" key="23">
    <source>
        <dbReference type="ARBA" id="ARBA00045709"/>
    </source>
</evidence>
<feature type="transmembrane region" description="Helical" evidence="26">
    <location>
        <begin position="322"/>
        <end position="341"/>
    </location>
</feature>
<comment type="catalytic activity">
    <reaction evidence="10">
        <text>L-alpha-aminoacyl-L-arginine(out) = L-alpha-aminoacyl-L-arginine(in)</text>
        <dbReference type="Rhea" id="RHEA:79367"/>
        <dbReference type="ChEBI" id="CHEBI:229968"/>
    </reaction>
</comment>
<dbReference type="SUPFAM" id="SSF103473">
    <property type="entry name" value="MFS general substrate transporter"/>
    <property type="match status" value="1"/>
</dbReference>
<dbReference type="Proteomes" id="UP000828390">
    <property type="component" value="Unassembled WGS sequence"/>
</dbReference>
<feature type="transmembrane region" description="Helical" evidence="26">
    <location>
        <begin position="161"/>
        <end position="181"/>
    </location>
</feature>
<protein>
    <recommendedName>
        <fullName evidence="21">Lysosomal dipeptide transporter MFSD1</fullName>
    </recommendedName>
    <alternativeName>
        <fullName evidence="22">Major facilitator superfamily domain-containing protein 1</fullName>
    </alternativeName>
</protein>
<reference evidence="28" key="1">
    <citation type="journal article" date="2019" name="bioRxiv">
        <title>The Genome of the Zebra Mussel, Dreissena polymorpha: A Resource for Invasive Species Research.</title>
        <authorList>
            <person name="McCartney M.A."/>
            <person name="Auch B."/>
            <person name="Kono T."/>
            <person name="Mallez S."/>
            <person name="Zhang Y."/>
            <person name="Obille A."/>
            <person name="Becker A."/>
            <person name="Abrahante J.E."/>
            <person name="Garbe J."/>
            <person name="Badalamenti J.P."/>
            <person name="Herman A."/>
            <person name="Mangelson H."/>
            <person name="Liachko I."/>
            <person name="Sullivan S."/>
            <person name="Sone E.D."/>
            <person name="Koren S."/>
            <person name="Silverstein K.A.T."/>
            <person name="Beckman K.B."/>
            <person name="Gohl D.M."/>
        </authorList>
    </citation>
    <scope>NUCLEOTIDE SEQUENCE</scope>
    <source>
        <strain evidence="28">Duluth1</strain>
        <tissue evidence="28">Whole animal</tissue>
    </source>
</reference>
<feature type="transmembrane region" description="Helical" evidence="26">
    <location>
        <begin position="219"/>
        <end position="241"/>
    </location>
</feature>
<evidence type="ECO:0000256" key="22">
    <source>
        <dbReference type="ARBA" id="ARBA00045018"/>
    </source>
</evidence>
<feature type="transmembrane region" description="Helical" evidence="26">
    <location>
        <begin position="131"/>
        <end position="154"/>
    </location>
</feature>
<dbReference type="Pfam" id="PF07690">
    <property type="entry name" value="MFS_1"/>
    <property type="match status" value="1"/>
</dbReference>
<dbReference type="InterPro" id="IPR020846">
    <property type="entry name" value="MFS_dom"/>
</dbReference>
<evidence type="ECO:0000256" key="1">
    <source>
        <dbReference type="ARBA" id="ARBA00004155"/>
    </source>
</evidence>
<sequence length="521" mass="57559">MEKVSEKSPLLANRSDVRNSYTRTDDAQEISRDSEEDDDLDFHTAVYNICHVQIDVCEQSTSSLTDVSSNVVGPTDVTGDGGTPTERFSKLFRCFFLLLLCIVLTGDYICYDSPSGIQQHVIEDMGISETQYMGFYSTLQWTNIPSSLLGGFLVDRIGNRLSMPISTGLIAASHTLFAVGALFKNYWVMWVARALFGLVAAPSAIANDNLTVKWFQQSMLNMVMAMKTSLGRVCSVLTLNIMDPIYDFVSARTQPMYTLGVTLFTGSCCGLLCTLAAILAAVIDRRSDVQKLIDHPPVAKDDSKKEESKFIRISDVRRFPSTFWLIAISSALFYLQLFPFVTQGELFFATKYSRSPKEANTINSMVYMVGAVSMPLFGVAIDRVGRNLYFLMTGLVLGLTSHIMMTFTFVEPYVCTVILGLGYSLVTTTCWPLVSYAVPLRYLGTAFGIMGTIISAGQAIDTYFVGFIVDTAGYLVLEVFFTMCVICSMIAAALLYLRDASTGGLLNLSTKQRAVFLKHHV</sequence>
<feature type="transmembrane region" description="Helical" evidence="26">
    <location>
        <begin position="416"/>
        <end position="434"/>
    </location>
</feature>
<evidence type="ECO:0000256" key="20">
    <source>
        <dbReference type="ARBA" id="ARBA00044924"/>
    </source>
</evidence>
<evidence type="ECO:0000256" key="2">
    <source>
        <dbReference type="ARBA" id="ARBA00008335"/>
    </source>
</evidence>
<evidence type="ECO:0000256" key="25">
    <source>
        <dbReference type="SAM" id="MobiDB-lite"/>
    </source>
</evidence>
<comment type="catalytic activity">
    <reaction evidence="12">
        <text>L-lysyl-L-alpha-amino acid(out) = L-lysyl-L-alpha-amino acid(in)</text>
        <dbReference type="Rhea" id="RHEA:79387"/>
        <dbReference type="ChEBI" id="CHEBI:229965"/>
    </reaction>
</comment>
<dbReference type="EMBL" id="JAIWYP010000006">
    <property type="protein sequence ID" value="KAH3803486.1"/>
    <property type="molecule type" value="Genomic_DNA"/>
</dbReference>
<comment type="catalytic activity">
    <reaction evidence="15">
        <text>L-arginyl-L-alpha-amino acid(out) = L-arginyl-L-alpha-amino acid(in)</text>
        <dbReference type="Rhea" id="RHEA:79371"/>
        <dbReference type="ChEBI" id="CHEBI:84315"/>
    </reaction>
</comment>
<evidence type="ECO:0000256" key="16">
    <source>
        <dbReference type="ARBA" id="ARBA00044900"/>
    </source>
</evidence>
<dbReference type="InterPro" id="IPR011701">
    <property type="entry name" value="MFS"/>
</dbReference>
<evidence type="ECO:0000256" key="9">
    <source>
        <dbReference type="ARBA" id="ARBA00044878"/>
    </source>
</evidence>
<dbReference type="Gene3D" id="1.20.1250.20">
    <property type="entry name" value="MFS general substrate transporter like domains"/>
    <property type="match status" value="2"/>
</dbReference>
<evidence type="ECO:0000256" key="11">
    <source>
        <dbReference type="ARBA" id="ARBA00044884"/>
    </source>
</evidence>
<comment type="catalytic activity">
    <reaction evidence="20">
        <text>L-lysyl-glycine(out) = L-lysyl-glycine(in)</text>
        <dbReference type="Rhea" id="RHEA:79407"/>
        <dbReference type="ChEBI" id="CHEBI:191202"/>
    </reaction>
</comment>
<evidence type="ECO:0000313" key="29">
    <source>
        <dbReference type="Proteomes" id="UP000828390"/>
    </source>
</evidence>
<feature type="transmembrane region" description="Helical" evidence="26">
    <location>
        <begin position="187"/>
        <end position="207"/>
    </location>
</feature>
<evidence type="ECO:0000256" key="10">
    <source>
        <dbReference type="ARBA" id="ARBA00044881"/>
    </source>
</evidence>
<feature type="transmembrane region" description="Helical" evidence="26">
    <location>
        <begin position="446"/>
        <end position="469"/>
    </location>
</feature>
<evidence type="ECO:0000259" key="27">
    <source>
        <dbReference type="PROSITE" id="PS50850"/>
    </source>
</evidence>
<dbReference type="InterPro" id="IPR052187">
    <property type="entry name" value="MFSD1"/>
</dbReference>
<feature type="transmembrane region" description="Helical" evidence="26">
    <location>
        <begin position="475"/>
        <end position="497"/>
    </location>
</feature>
<evidence type="ECO:0000256" key="13">
    <source>
        <dbReference type="ARBA" id="ARBA00044893"/>
    </source>
</evidence>
<evidence type="ECO:0000256" key="17">
    <source>
        <dbReference type="ARBA" id="ARBA00044903"/>
    </source>
</evidence>
<organism evidence="28 29">
    <name type="scientific">Dreissena polymorpha</name>
    <name type="common">Zebra mussel</name>
    <name type="synonym">Mytilus polymorpha</name>
    <dbReference type="NCBI Taxonomy" id="45954"/>
    <lineage>
        <taxon>Eukaryota</taxon>
        <taxon>Metazoa</taxon>
        <taxon>Spiralia</taxon>
        <taxon>Lophotrochozoa</taxon>
        <taxon>Mollusca</taxon>
        <taxon>Bivalvia</taxon>
        <taxon>Autobranchia</taxon>
        <taxon>Heteroconchia</taxon>
        <taxon>Euheterodonta</taxon>
        <taxon>Imparidentia</taxon>
        <taxon>Neoheterodontei</taxon>
        <taxon>Myida</taxon>
        <taxon>Dreissenoidea</taxon>
        <taxon>Dreissenidae</taxon>
        <taxon>Dreissena</taxon>
    </lineage>
</organism>
<comment type="catalytic activity">
    <reaction evidence="16">
        <text>L-lysyl-L-lysine(out) = L-lysyl-L-lysine(in)</text>
        <dbReference type="Rhea" id="RHEA:79403"/>
        <dbReference type="ChEBI" id="CHEBI:229956"/>
    </reaction>
</comment>
<comment type="catalytic activity">
    <reaction evidence="8">
        <text>L-lysyl-L-alanine(out) = L-lysyl-L-alanine(in)</text>
        <dbReference type="Rhea" id="RHEA:79399"/>
        <dbReference type="ChEBI" id="CHEBI:229954"/>
    </reaction>
</comment>
<gene>
    <name evidence="28" type="ORF">DPMN_131747</name>
</gene>
<evidence type="ECO:0000256" key="8">
    <source>
        <dbReference type="ARBA" id="ARBA00044876"/>
    </source>
</evidence>
<dbReference type="GO" id="GO:0005765">
    <property type="term" value="C:lysosomal membrane"/>
    <property type="evidence" value="ECO:0007669"/>
    <property type="project" value="UniProtKB-SubCell"/>
</dbReference>
<reference evidence="28" key="2">
    <citation type="submission" date="2020-11" db="EMBL/GenBank/DDBJ databases">
        <authorList>
            <person name="McCartney M.A."/>
            <person name="Auch B."/>
            <person name="Kono T."/>
            <person name="Mallez S."/>
            <person name="Becker A."/>
            <person name="Gohl D.M."/>
            <person name="Silverstein K.A.T."/>
            <person name="Koren S."/>
            <person name="Bechman K.B."/>
            <person name="Herman A."/>
            <person name="Abrahante J.E."/>
            <person name="Garbe J."/>
        </authorList>
    </citation>
    <scope>NUCLEOTIDE SEQUENCE</scope>
    <source>
        <strain evidence="28">Duluth1</strain>
        <tissue evidence="28">Whole animal</tissue>
    </source>
</reference>
<evidence type="ECO:0000256" key="3">
    <source>
        <dbReference type="ARBA" id="ARBA00022448"/>
    </source>
</evidence>
<comment type="function">
    <text evidence="23">Lysosomal dipeptide uniporter that selectively exports lysine, arginine or histidine-containing dipeptides with a net positive charge from the lysosome lumen into the cytosol. Could play a role in a specific type of protein O-glycosylation indirectly regulating macrophages migration and tissue invasion. Also essential for liver homeostasis.</text>
</comment>
<comment type="subunit">
    <text evidence="24">Homodimer. Interacts with lysosomal protein GLMP (via lumenal domain); the interaction starts while both proteins are still in the endoplasmic reticulum and is required for stabilization of MFSD1 in lysosomes but has no direct effect on its targeting to lysosomes or transporter activity.</text>
</comment>
<keyword evidence="5 26" id="KW-1133">Transmembrane helix</keyword>
<comment type="similarity">
    <text evidence="2">Belongs to the major facilitator superfamily.</text>
</comment>
<feature type="transmembrane region" description="Helical" evidence="26">
    <location>
        <begin position="361"/>
        <end position="381"/>
    </location>
</feature>
<comment type="catalytic activity">
    <reaction evidence="9">
        <text>L-histidyl-glycine(out) = L-histidyl-glycine(in)</text>
        <dbReference type="Rhea" id="RHEA:79395"/>
        <dbReference type="ChEBI" id="CHEBI:229957"/>
    </reaction>
</comment>
<evidence type="ECO:0000256" key="18">
    <source>
        <dbReference type="ARBA" id="ARBA00044912"/>
    </source>
</evidence>
<feature type="transmembrane region" description="Helical" evidence="26">
    <location>
        <begin position="91"/>
        <end position="111"/>
    </location>
</feature>
<dbReference type="OrthoDB" id="424834at2759"/>
<comment type="subcellular location">
    <subcellularLocation>
        <location evidence="1">Lysosome membrane</location>
        <topology evidence="1">Multi-pass membrane protein</topology>
    </subcellularLocation>
</comment>
<dbReference type="PROSITE" id="PS50850">
    <property type="entry name" value="MFS"/>
    <property type="match status" value="1"/>
</dbReference>
<name>A0A9D4FUW1_DREPO</name>
<evidence type="ECO:0000256" key="14">
    <source>
        <dbReference type="ARBA" id="ARBA00044898"/>
    </source>
</evidence>
<evidence type="ECO:0000256" key="24">
    <source>
        <dbReference type="ARBA" id="ARBA00046376"/>
    </source>
</evidence>